<protein>
    <submittedName>
        <fullName evidence="2">Uncharacterized protein</fullName>
    </submittedName>
</protein>
<reference evidence="2 3" key="1">
    <citation type="submission" date="2016-06" db="EMBL/GenBank/DDBJ databases">
        <title>Comparative genomics of the ectomycorrhizal sister species Rhizopogon vinicolor and Rhizopogon vesiculosus (Basidiomycota: Boletales) reveals a divergence of the mating type B locus.</title>
        <authorList>
            <consortium name="DOE Joint Genome Institute"/>
            <person name="Mujic A.B."/>
            <person name="Kuo A."/>
            <person name="Tritt A."/>
            <person name="Lipzen A."/>
            <person name="Chen C."/>
            <person name="Johnson J."/>
            <person name="Sharma A."/>
            <person name="Barry K."/>
            <person name="Grigoriev I.V."/>
            <person name="Spatafora J.W."/>
        </authorList>
    </citation>
    <scope>NUCLEOTIDE SEQUENCE [LARGE SCALE GENOMIC DNA]</scope>
    <source>
        <strain evidence="2 3">AM-OR11-026</strain>
    </source>
</reference>
<dbReference type="InParanoid" id="A0A1B7NBV9"/>
<feature type="region of interest" description="Disordered" evidence="1">
    <location>
        <begin position="91"/>
        <end position="133"/>
    </location>
</feature>
<proteinExistence type="predicted"/>
<organism evidence="2 3">
    <name type="scientific">Rhizopogon vinicolor AM-OR11-026</name>
    <dbReference type="NCBI Taxonomy" id="1314800"/>
    <lineage>
        <taxon>Eukaryota</taxon>
        <taxon>Fungi</taxon>
        <taxon>Dikarya</taxon>
        <taxon>Basidiomycota</taxon>
        <taxon>Agaricomycotina</taxon>
        <taxon>Agaricomycetes</taxon>
        <taxon>Agaricomycetidae</taxon>
        <taxon>Boletales</taxon>
        <taxon>Suillineae</taxon>
        <taxon>Rhizopogonaceae</taxon>
        <taxon>Rhizopogon</taxon>
    </lineage>
</organism>
<dbReference type="EMBL" id="KV448158">
    <property type="protein sequence ID" value="OAX42370.1"/>
    <property type="molecule type" value="Genomic_DNA"/>
</dbReference>
<dbReference type="OrthoDB" id="2693317at2759"/>
<gene>
    <name evidence="2" type="ORF">K503DRAFT_362147</name>
</gene>
<evidence type="ECO:0000313" key="2">
    <source>
        <dbReference type="EMBL" id="OAX42370.1"/>
    </source>
</evidence>
<name>A0A1B7NBV9_9AGAM</name>
<feature type="compositionally biased region" description="Low complexity" evidence="1">
    <location>
        <begin position="113"/>
        <end position="128"/>
    </location>
</feature>
<evidence type="ECO:0000313" key="3">
    <source>
        <dbReference type="Proteomes" id="UP000092154"/>
    </source>
</evidence>
<sequence length="188" mass="21083">MSRCTMYFDIKSRVSCVLSVCVRDERSQYKCCLMSHGSLDLNLMAARRMDISALLCDDDDDDDNNNDNDVHLNSPFITHPVILAPHLRGNHARRMPTTPSSNHNYIPGPRDVPLSSSPTTQTSPTESMSDAHHRPRTIDALLHHSPRAPRPSSSHSHSSVNALLNPHPLSCSLFTLYRHIHPIHRSLP</sequence>
<dbReference type="AlphaFoldDB" id="A0A1B7NBV9"/>
<keyword evidence="3" id="KW-1185">Reference proteome</keyword>
<evidence type="ECO:0000256" key="1">
    <source>
        <dbReference type="SAM" id="MobiDB-lite"/>
    </source>
</evidence>
<accession>A0A1B7NBV9</accession>
<dbReference type="Proteomes" id="UP000092154">
    <property type="component" value="Unassembled WGS sequence"/>
</dbReference>